<dbReference type="InterPro" id="IPR027417">
    <property type="entry name" value="P-loop_NTPase"/>
</dbReference>
<evidence type="ECO:0000256" key="2">
    <source>
        <dbReference type="ARBA" id="ARBA00006269"/>
    </source>
</evidence>
<dbReference type="SUPFAM" id="SSF52540">
    <property type="entry name" value="P-loop containing nucleoside triphosphate hydrolases"/>
    <property type="match status" value="1"/>
</dbReference>
<accession>G9NP79</accession>
<evidence type="ECO:0000256" key="3">
    <source>
        <dbReference type="ARBA" id="ARBA00022705"/>
    </source>
</evidence>
<keyword evidence="3" id="KW-0235">DNA replication</keyword>
<keyword evidence="5" id="KW-0067">ATP-binding</keyword>
<comment type="caution">
    <text evidence="11">The sequence shown here is derived from an EMBL/GenBank/DDBJ whole genome shotgun (WGS) entry which is preliminary data.</text>
</comment>
<dbReference type="STRING" id="452589.G9NP79"/>
<comment type="subcellular location">
    <subcellularLocation>
        <location evidence="1">Nucleus</location>
    </subcellularLocation>
</comment>
<sequence>MASNIFELPDEAVLGPLLRQFPGRDSQIRSLASLLHTDAAPCRNLVIHGSEATGKSSVTTQLLARLAQDDSTDNSAASSRAPALVYAIVDVARCISARHFFEGIMVAVTNALSAWDGTEDSDNSPQRCETLAQLAASLSSIFDQPRVKNNLKHFVLVLDGMDKQRDAPPTLMPALARLCETVSWNYSSHENDMASEQPLIRNWQISFLTCVFIVTTPPAGFLRACPTSYLYLPPYNKSELMEILSKEPPSHTHKTTSAAEDAQESTFDPNEANLWTKFCAAVYDSLAQSAGRSLPSFRNSCHTLWPRFIAPIVAGTNTPHQFSKLLIAARPLFQDEAFLNPKIISSRVSTSKTSIGNGKQPSSRYFESSLTSTISTSQPLAGLTALLPTTARVLLLSAYIASHNTVRHDLTIFSTHYSGRKRRRAGPNSSRANHRNKQRKISRKLLGAHAFLLERLLAIFEAVRTEWIPLAVSSGIDGDIGMGLATLASLRLLIRVGTGDIMDRSGKWRINIGWEIIRGIGRGIGVNIEEWLVE</sequence>
<dbReference type="eggNOG" id="KOG2543">
    <property type="taxonomic scope" value="Eukaryota"/>
</dbReference>
<gene>
    <name evidence="11" type="ORF">TRIATDRAFT_51961</name>
</gene>
<dbReference type="GO" id="GO:0003688">
    <property type="term" value="F:DNA replication origin binding"/>
    <property type="evidence" value="ECO:0007669"/>
    <property type="project" value="TreeGrafter"/>
</dbReference>
<dbReference type="HOGENOM" id="CLU_028223_2_0_1"/>
<evidence type="ECO:0000256" key="5">
    <source>
        <dbReference type="ARBA" id="ARBA00022840"/>
    </source>
</evidence>
<dbReference type="PANTHER" id="PTHR12705:SF0">
    <property type="entry name" value="ORIGIN RECOGNITION COMPLEX SUBUNIT 5"/>
    <property type="match status" value="1"/>
</dbReference>
<evidence type="ECO:0000256" key="6">
    <source>
        <dbReference type="ARBA" id="ARBA00023242"/>
    </source>
</evidence>
<name>G9NP79_HYPAI</name>
<dbReference type="InterPro" id="IPR047088">
    <property type="entry name" value="ORC5_C"/>
</dbReference>
<dbReference type="InterPro" id="IPR041664">
    <property type="entry name" value="AAA_16"/>
</dbReference>
<evidence type="ECO:0000256" key="1">
    <source>
        <dbReference type="ARBA" id="ARBA00004123"/>
    </source>
</evidence>
<evidence type="ECO:0000256" key="7">
    <source>
        <dbReference type="SAM" id="MobiDB-lite"/>
    </source>
</evidence>
<dbReference type="Pfam" id="PF21639">
    <property type="entry name" value="ORC5_lid"/>
    <property type="match status" value="1"/>
</dbReference>
<organism evidence="11 12">
    <name type="scientific">Hypocrea atroviridis (strain ATCC 20476 / IMI 206040)</name>
    <name type="common">Trichoderma atroviride</name>
    <dbReference type="NCBI Taxonomy" id="452589"/>
    <lineage>
        <taxon>Eukaryota</taxon>
        <taxon>Fungi</taxon>
        <taxon>Dikarya</taxon>
        <taxon>Ascomycota</taxon>
        <taxon>Pezizomycotina</taxon>
        <taxon>Sordariomycetes</taxon>
        <taxon>Hypocreomycetidae</taxon>
        <taxon>Hypocreales</taxon>
        <taxon>Hypocreaceae</taxon>
        <taxon>Trichoderma</taxon>
    </lineage>
</organism>
<comment type="similarity">
    <text evidence="2">Belongs to the ORC5 family.</text>
</comment>
<reference evidence="11 12" key="1">
    <citation type="journal article" date="2011" name="Genome Biol.">
        <title>Comparative genome sequence analysis underscores mycoparasitism as the ancestral life style of Trichoderma.</title>
        <authorList>
            <person name="Kubicek C.P."/>
            <person name="Herrera-Estrella A."/>
            <person name="Seidl-Seiboth V."/>
            <person name="Martinez D.A."/>
            <person name="Druzhinina I.S."/>
            <person name="Thon M."/>
            <person name="Zeilinger S."/>
            <person name="Casas-Flores S."/>
            <person name="Horwitz B.A."/>
            <person name="Mukherjee P.K."/>
            <person name="Mukherjee M."/>
            <person name="Kredics L."/>
            <person name="Alcaraz L.D."/>
            <person name="Aerts A."/>
            <person name="Antal Z."/>
            <person name="Atanasova L."/>
            <person name="Cervantes-Badillo M.G."/>
            <person name="Challacombe J."/>
            <person name="Chertkov O."/>
            <person name="McCluskey K."/>
            <person name="Coulpier F."/>
            <person name="Deshpande N."/>
            <person name="von Doehren H."/>
            <person name="Ebbole D.J."/>
            <person name="Esquivel-Naranjo E.U."/>
            <person name="Fekete E."/>
            <person name="Flipphi M."/>
            <person name="Glaser F."/>
            <person name="Gomez-Rodriguez E.Y."/>
            <person name="Gruber S."/>
            <person name="Han C."/>
            <person name="Henrissat B."/>
            <person name="Hermosa R."/>
            <person name="Hernandez-Onate M."/>
            <person name="Karaffa L."/>
            <person name="Kosti I."/>
            <person name="Le Crom S."/>
            <person name="Lindquist E."/>
            <person name="Lucas S."/>
            <person name="Luebeck M."/>
            <person name="Luebeck P.S."/>
            <person name="Margeot A."/>
            <person name="Metz B."/>
            <person name="Misra M."/>
            <person name="Nevalainen H."/>
            <person name="Omann M."/>
            <person name="Packer N."/>
            <person name="Perrone G."/>
            <person name="Uresti-Rivera E.E."/>
            <person name="Salamov A."/>
            <person name="Schmoll M."/>
            <person name="Seiboth B."/>
            <person name="Shapiro H."/>
            <person name="Sukno S."/>
            <person name="Tamayo-Ramos J.A."/>
            <person name="Tisch D."/>
            <person name="Wiest A."/>
            <person name="Wilkinson H.H."/>
            <person name="Zhang M."/>
            <person name="Coutinho P.M."/>
            <person name="Kenerley C.M."/>
            <person name="Monte E."/>
            <person name="Baker S.E."/>
            <person name="Grigoriev I.V."/>
        </authorList>
    </citation>
    <scope>NUCLEOTIDE SEQUENCE [LARGE SCALE GENOMIC DNA]</scope>
    <source>
        <strain evidence="12">ATCC 20476 / IMI 206040</strain>
    </source>
</reference>
<evidence type="ECO:0000256" key="4">
    <source>
        <dbReference type="ARBA" id="ARBA00022741"/>
    </source>
</evidence>
<dbReference type="GO" id="GO:0005664">
    <property type="term" value="C:nuclear origin of replication recognition complex"/>
    <property type="evidence" value="ECO:0007669"/>
    <property type="project" value="TreeGrafter"/>
</dbReference>
<feature type="domain" description="ORC5 lid" evidence="10">
    <location>
        <begin position="275"/>
        <end position="334"/>
    </location>
</feature>
<evidence type="ECO:0000313" key="12">
    <source>
        <dbReference type="Proteomes" id="UP000005426"/>
    </source>
</evidence>
<dbReference type="OMA" id="QLRRWHG"/>
<dbReference type="InterPro" id="IPR020796">
    <property type="entry name" value="ORC5"/>
</dbReference>
<dbReference type="AlphaFoldDB" id="G9NP79"/>
<feature type="domain" description="Orc1-like AAA ATPase" evidence="8">
    <location>
        <begin position="20"/>
        <end position="180"/>
    </location>
</feature>
<dbReference type="InterPro" id="IPR048866">
    <property type="entry name" value="ORC5_lid"/>
</dbReference>
<evidence type="ECO:0000259" key="10">
    <source>
        <dbReference type="Pfam" id="PF21639"/>
    </source>
</evidence>
<dbReference type="Pfam" id="PF14630">
    <property type="entry name" value="ORC5_C"/>
    <property type="match status" value="1"/>
</dbReference>
<keyword evidence="12" id="KW-1185">Reference proteome</keyword>
<evidence type="ECO:0000259" key="9">
    <source>
        <dbReference type="Pfam" id="PF14630"/>
    </source>
</evidence>
<dbReference type="GO" id="GO:0006270">
    <property type="term" value="P:DNA replication initiation"/>
    <property type="evidence" value="ECO:0007669"/>
    <property type="project" value="TreeGrafter"/>
</dbReference>
<keyword evidence="6" id="KW-0539">Nucleus</keyword>
<keyword evidence="4" id="KW-0547">Nucleotide-binding</keyword>
<dbReference type="Proteomes" id="UP000005426">
    <property type="component" value="Unassembled WGS sequence"/>
</dbReference>
<dbReference type="Gene3D" id="3.40.50.300">
    <property type="entry name" value="P-loop containing nucleotide triphosphate hydrolases"/>
    <property type="match status" value="1"/>
</dbReference>
<feature type="region of interest" description="Disordered" evidence="7">
    <location>
        <begin position="418"/>
        <end position="438"/>
    </location>
</feature>
<dbReference type="Pfam" id="PF13191">
    <property type="entry name" value="AAA_16"/>
    <property type="match status" value="1"/>
</dbReference>
<evidence type="ECO:0000313" key="11">
    <source>
        <dbReference type="EMBL" id="EHK47351.1"/>
    </source>
</evidence>
<protein>
    <submittedName>
        <fullName evidence="11">Uncharacterized protein</fullName>
    </submittedName>
</protein>
<feature type="domain" description="Origin recognition complex subunit 5 C-terminal" evidence="9">
    <location>
        <begin position="387"/>
        <end position="532"/>
    </location>
</feature>
<dbReference type="EMBL" id="ABDG02000020">
    <property type="protein sequence ID" value="EHK47351.1"/>
    <property type="molecule type" value="Genomic_DNA"/>
</dbReference>
<proteinExistence type="inferred from homology"/>
<evidence type="ECO:0000259" key="8">
    <source>
        <dbReference type="Pfam" id="PF13191"/>
    </source>
</evidence>
<dbReference type="OrthoDB" id="365981at2759"/>
<dbReference type="PANTHER" id="PTHR12705">
    <property type="entry name" value="ORIGIN RECOGNITION COMPLEX SUBUNIT 5"/>
    <property type="match status" value="1"/>
</dbReference>